<dbReference type="PANTHER" id="PTHR43329">
    <property type="entry name" value="EPOXIDE HYDROLASE"/>
    <property type="match status" value="1"/>
</dbReference>
<reference evidence="3 4" key="1">
    <citation type="submission" date="2016-04" db="EMBL/GenBank/DDBJ databases">
        <title>Complete genome sequence and analysis of deep-sea sediment isolate, Amycolatopsis sp. WP1.</title>
        <authorList>
            <person name="Wang H."/>
            <person name="Chen S."/>
            <person name="Wu Q."/>
        </authorList>
    </citation>
    <scope>NUCLEOTIDE SEQUENCE [LARGE SCALE GENOMIC DNA]</scope>
    <source>
        <strain evidence="3 4">WP1</strain>
    </source>
</reference>
<feature type="domain" description="AB hydrolase-1" evidence="2">
    <location>
        <begin position="26"/>
        <end position="281"/>
    </location>
</feature>
<dbReference type="PRINTS" id="PR00412">
    <property type="entry name" value="EPOXHYDRLASE"/>
</dbReference>
<dbReference type="SUPFAM" id="SSF53474">
    <property type="entry name" value="alpha/beta-Hydrolases"/>
    <property type="match status" value="1"/>
</dbReference>
<evidence type="ECO:0000259" key="2">
    <source>
        <dbReference type="Pfam" id="PF12697"/>
    </source>
</evidence>
<organism evidence="3 4">
    <name type="scientific">Amycolatopsis albispora</name>
    <dbReference type="NCBI Taxonomy" id="1804986"/>
    <lineage>
        <taxon>Bacteria</taxon>
        <taxon>Bacillati</taxon>
        <taxon>Actinomycetota</taxon>
        <taxon>Actinomycetes</taxon>
        <taxon>Pseudonocardiales</taxon>
        <taxon>Pseudonocardiaceae</taxon>
        <taxon>Amycolatopsis</taxon>
    </lineage>
</organism>
<keyword evidence="4" id="KW-1185">Reference proteome</keyword>
<name>A0A344L8T0_9PSEU</name>
<protein>
    <recommendedName>
        <fullName evidence="2">AB hydrolase-1 domain-containing protein</fullName>
    </recommendedName>
</protein>
<dbReference type="InterPro" id="IPR029058">
    <property type="entry name" value="AB_hydrolase_fold"/>
</dbReference>
<evidence type="ECO:0000313" key="4">
    <source>
        <dbReference type="Proteomes" id="UP000250434"/>
    </source>
</evidence>
<accession>A0A344L8T0</accession>
<dbReference type="Pfam" id="PF12697">
    <property type="entry name" value="Abhydrolase_6"/>
    <property type="match status" value="1"/>
</dbReference>
<dbReference type="AlphaFoldDB" id="A0A344L8T0"/>
<proteinExistence type="predicted"/>
<evidence type="ECO:0000256" key="1">
    <source>
        <dbReference type="ARBA" id="ARBA00022801"/>
    </source>
</evidence>
<dbReference type="EMBL" id="CP015163">
    <property type="protein sequence ID" value="AXB44454.1"/>
    <property type="molecule type" value="Genomic_DNA"/>
</dbReference>
<evidence type="ECO:0000313" key="3">
    <source>
        <dbReference type="EMBL" id="AXB44454.1"/>
    </source>
</evidence>
<keyword evidence="1" id="KW-0378">Hydrolase</keyword>
<dbReference type="RefSeq" id="WP_113693698.1">
    <property type="nucleotide sequence ID" value="NZ_CP015163.1"/>
</dbReference>
<sequence length="291" mass="31878">MDFEEIVVKTDRLDFPALAAGDGPVVVCWHGFPDHPATFGPLAERLVAAGRRVIAPYLRGFHPDTAAELEYPGSLTFAADAAAVARALDPGGVDMIGHDVGAGMVGRVAAAWPEALRRGVTMAVPPPATLTAALSDPAQQQRLFYMWLFNVEGVAETVLRLDRRLIDYLWATWSPGLTPSPEHRERIHRMYGDERFIENSLKVYRANFDPSRHDPALVDFGGRSEAAAKLPLLVMAGADDGCITVEHFEQAERGLAPGSEVAVVRNAGHFLHLEQPDEVAERVLRWFGEPR</sequence>
<dbReference type="GO" id="GO:0016787">
    <property type="term" value="F:hydrolase activity"/>
    <property type="evidence" value="ECO:0007669"/>
    <property type="project" value="UniProtKB-KW"/>
</dbReference>
<dbReference type="InterPro" id="IPR000639">
    <property type="entry name" value="Epox_hydrolase-like"/>
</dbReference>
<gene>
    <name evidence="3" type="ORF">A4R43_19640</name>
</gene>
<dbReference type="Proteomes" id="UP000250434">
    <property type="component" value="Chromosome"/>
</dbReference>
<dbReference type="InterPro" id="IPR000073">
    <property type="entry name" value="AB_hydrolase_1"/>
</dbReference>
<dbReference type="Gene3D" id="3.40.50.1820">
    <property type="entry name" value="alpha/beta hydrolase"/>
    <property type="match status" value="1"/>
</dbReference>
<dbReference type="OrthoDB" id="2987348at2"/>
<dbReference type="KEGG" id="aab:A4R43_19640"/>